<protein>
    <recommendedName>
        <fullName evidence="4">NodB homology domain-containing protein</fullName>
    </recommendedName>
</protein>
<dbReference type="AlphaFoldDB" id="A0A0P9D0S3"/>
<dbReference type="Gene3D" id="3.20.20.370">
    <property type="entry name" value="Glycoside hydrolase/deacetylase"/>
    <property type="match status" value="1"/>
</dbReference>
<organism evidence="5 6">
    <name type="scientific">Alicyclobacillus ferrooxydans</name>
    <dbReference type="NCBI Taxonomy" id="471514"/>
    <lineage>
        <taxon>Bacteria</taxon>
        <taxon>Bacillati</taxon>
        <taxon>Bacillota</taxon>
        <taxon>Bacilli</taxon>
        <taxon>Bacillales</taxon>
        <taxon>Alicyclobacillaceae</taxon>
        <taxon>Alicyclobacillus</taxon>
    </lineage>
</organism>
<dbReference type="GO" id="GO:0005975">
    <property type="term" value="P:carbohydrate metabolic process"/>
    <property type="evidence" value="ECO:0007669"/>
    <property type="project" value="InterPro"/>
</dbReference>
<dbReference type="GO" id="GO:0016810">
    <property type="term" value="F:hydrolase activity, acting on carbon-nitrogen (but not peptide) bonds"/>
    <property type="evidence" value="ECO:0007669"/>
    <property type="project" value="InterPro"/>
</dbReference>
<dbReference type="GO" id="GO:0005576">
    <property type="term" value="C:extracellular region"/>
    <property type="evidence" value="ECO:0007669"/>
    <property type="project" value="UniProtKB-SubCell"/>
</dbReference>
<evidence type="ECO:0000256" key="2">
    <source>
        <dbReference type="ARBA" id="ARBA00022729"/>
    </source>
</evidence>
<dbReference type="Proteomes" id="UP000050482">
    <property type="component" value="Unassembled WGS sequence"/>
</dbReference>
<evidence type="ECO:0000256" key="3">
    <source>
        <dbReference type="SAM" id="SignalP"/>
    </source>
</evidence>
<dbReference type="CDD" id="cd10918">
    <property type="entry name" value="CE4_NodB_like_5s_6s"/>
    <property type="match status" value="1"/>
</dbReference>
<proteinExistence type="predicted"/>
<dbReference type="OrthoDB" id="9778320at2"/>
<dbReference type="InterPro" id="IPR051398">
    <property type="entry name" value="Polysacch_Deacetylase"/>
</dbReference>
<reference evidence="5 6" key="1">
    <citation type="submission" date="2015-09" db="EMBL/GenBank/DDBJ databases">
        <title>Draft genome sequence of Alicyclobacillus ferrooxydans DSM 22381.</title>
        <authorList>
            <person name="Hemp J."/>
        </authorList>
    </citation>
    <scope>NUCLEOTIDE SEQUENCE [LARGE SCALE GENOMIC DNA]</scope>
    <source>
        <strain evidence="5 6">TC-34</strain>
    </source>
</reference>
<name>A0A0P9D0S3_9BACL</name>
<dbReference type="PROSITE" id="PS51257">
    <property type="entry name" value="PROKAR_LIPOPROTEIN"/>
    <property type="match status" value="1"/>
</dbReference>
<gene>
    <name evidence="5" type="ORF">AN477_14255</name>
</gene>
<dbReference type="PANTHER" id="PTHR34216">
    <property type="match status" value="1"/>
</dbReference>
<dbReference type="EMBL" id="LJCO01000058">
    <property type="protein sequence ID" value="KPV43092.1"/>
    <property type="molecule type" value="Genomic_DNA"/>
</dbReference>
<dbReference type="STRING" id="471514.AN477_14255"/>
<evidence type="ECO:0000259" key="4">
    <source>
        <dbReference type="PROSITE" id="PS51677"/>
    </source>
</evidence>
<dbReference type="PATRIC" id="fig|471514.4.peg.2222"/>
<feature type="domain" description="NodB homology" evidence="4">
    <location>
        <begin position="145"/>
        <end position="351"/>
    </location>
</feature>
<sequence length="351" mass="39174">MSSRKNIAVAGLMSAAMMTMLAGCGLSATQAKSSPVPSISHQPKIQTVTVKKPPRHVPTYAMELVPSHLSASQVSDVNLKKDIYYTNRVVVISFHDMSLHLNSKFNMSPTVFAQDLQSLHQYHFNAITNQQFVGWMQHRNTIPANAVLLTFDDGYKSMYTHALPILLRNHMTGTFFIITHGQDAGPTGFMTWPEVQAMAKAGMAIESHTYNLHYLVDVHGHLTAAFNTAYYQGKWQTPTQYFERDYHDFLTARLQIEQHLGHPVNEIAWPYGYGNLVAYDAARAAGYSYFFTTASGYNTAKTSSWYIRRVDVGLYPNPQEVINKILTTAGSPAELVPQAPQKSNPVNVHST</sequence>
<dbReference type="Pfam" id="PF01522">
    <property type="entry name" value="Polysacc_deac_1"/>
    <property type="match status" value="1"/>
</dbReference>
<dbReference type="SUPFAM" id="SSF88713">
    <property type="entry name" value="Glycoside hydrolase/deacetylase"/>
    <property type="match status" value="1"/>
</dbReference>
<feature type="signal peptide" evidence="3">
    <location>
        <begin position="1"/>
        <end position="22"/>
    </location>
</feature>
<dbReference type="InterPro" id="IPR011330">
    <property type="entry name" value="Glyco_hydro/deAcase_b/a-brl"/>
</dbReference>
<keyword evidence="2 3" id="KW-0732">Signal</keyword>
<dbReference type="InterPro" id="IPR002509">
    <property type="entry name" value="NODB_dom"/>
</dbReference>
<keyword evidence="6" id="KW-1185">Reference proteome</keyword>
<dbReference type="PROSITE" id="PS51677">
    <property type="entry name" value="NODB"/>
    <property type="match status" value="1"/>
</dbReference>
<dbReference type="PANTHER" id="PTHR34216:SF3">
    <property type="entry name" value="POLY-BETA-1,6-N-ACETYL-D-GLUCOSAMINE N-DEACETYLASE"/>
    <property type="match status" value="1"/>
</dbReference>
<dbReference type="RefSeq" id="WP_054969832.1">
    <property type="nucleotide sequence ID" value="NZ_LJCO01000058.1"/>
</dbReference>
<feature type="chain" id="PRO_5039229216" description="NodB homology domain-containing protein" evidence="3">
    <location>
        <begin position="23"/>
        <end position="351"/>
    </location>
</feature>
<accession>A0A0P9D0S3</accession>
<evidence type="ECO:0000313" key="6">
    <source>
        <dbReference type="Proteomes" id="UP000050482"/>
    </source>
</evidence>
<comment type="subcellular location">
    <subcellularLocation>
        <location evidence="1">Secreted</location>
    </subcellularLocation>
</comment>
<comment type="caution">
    <text evidence="5">The sequence shown here is derived from an EMBL/GenBank/DDBJ whole genome shotgun (WGS) entry which is preliminary data.</text>
</comment>
<evidence type="ECO:0000256" key="1">
    <source>
        <dbReference type="ARBA" id="ARBA00004613"/>
    </source>
</evidence>
<evidence type="ECO:0000313" key="5">
    <source>
        <dbReference type="EMBL" id="KPV43092.1"/>
    </source>
</evidence>